<dbReference type="EMBL" id="JASVDY010000005">
    <property type="protein sequence ID" value="MDV2469951.1"/>
    <property type="molecule type" value="Genomic_DNA"/>
</dbReference>
<accession>A0A3B7LTB8</accession>
<gene>
    <name evidence="1" type="ORF">CDG60_04730</name>
    <name evidence="2" type="ORF">QR674_13275</name>
</gene>
<sequence>MDRFIINQNTQANGDHEIHNATQGCEHMPATENRFELGFFANSELAFKRAKMNWPGEKISRCRSCCAE</sequence>
<name>A0A3B7LTB8_9GAMM</name>
<proteinExistence type="predicted"/>
<dbReference type="Proteomes" id="UP001278188">
    <property type="component" value="Unassembled WGS sequence"/>
</dbReference>
<protein>
    <submittedName>
        <fullName evidence="1">Uncharacterized protein</fullName>
    </submittedName>
</protein>
<evidence type="ECO:0000313" key="1">
    <source>
        <dbReference type="EMBL" id="AXY55946.1"/>
    </source>
</evidence>
<dbReference type="RefSeq" id="WP_087513393.1">
    <property type="nucleotide sequence ID" value="NZ_CP032134.1"/>
</dbReference>
<evidence type="ECO:0000313" key="4">
    <source>
        <dbReference type="Proteomes" id="UP001278188"/>
    </source>
</evidence>
<keyword evidence="4" id="KW-1185">Reference proteome</keyword>
<evidence type="ECO:0000313" key="3">
    <source>
        <dbReference type="Proteomes" id="UP000263753"/>
    </source>
</evidence>
<organism evidence="1 3">
    <name type="scientific">Acinetobacter chinensis</name>
    <dbReference type="NCBI Taxonomy" id="2004650"/>
    <lineage>
        <taxon>Bacteria</taxon>
        <taxon>Pseudomonadati</taxon>
        <taxon>Pseudomonadota</taxon>
        <taxon>Gammaproteobacteria</taxon>
        <taxon>Moraxellales</taxon>
        <taxon>Moraxellaceae</taxon>
        <taxon>Acinetobacter</taxon>
    </lineage>
</organism>
<dbReference type="KEGG" id="achi:CDG60_04730"/>
<dbReference type="Proteomes" id="UP000263753">
    <property type="component" value="Chromosome"/>
</dbReference>
<dbReference type="EMBL" id="CP032134">
    <property type="protein sequence ID" value="AXY55946.1"/>
    <property type="molecule type" value="Genomic_DNA"/>
</dbReference>
<reference evidence="3" key="1">
    <citation type="submission" date="2018-09" db="EMBL/GenBank/DDBJ databases">
        <title>The complete genome of Acinetobacter sp. strain WCHAc010005.</title>
        <authorList>
            <person name="Hu Y."/>
            <person name="Long H."/>
            <person name="Feng Y."/>
            <person name="Zong Z."/>
        </authorList>
    </citation>
    <scope>NUCLEOTIDE SEQUENCE [LARGE SCALE GENOMIC DNA]</scope>
    <source>
        <strain evidence="3">WCHAc010005</strain>
    </source>
</reference>
<dbReference type="AlphaFoldDB" id="A0A3B7LTB8"/>
<reference evidence="1" key="2">
    <citation type="journal article" date="2019" name="J. Microbiol.">
        <title>Acinetobacter chinensis, a novel Acinetobacter species, carrying blaNDM-1, recovered from hospital sewage.</title>
        <authorList>
            <person name="Hu Y."/>
            <person name="Feng Y."/>
            <person name="Qin J."/>
            <person name="Zhang X."/>
            <person name="Zong Z."/>
        </authorList>
    </citation>
    <scope>NUCLEOTIDE SEQUENCE</scope>
    <source>
        <strain evidence="1">WCHAc010005</strain>
    </source>
</reference>
<evidence type="ECO:0000313" key="2">
    <source>
        <dbReference type="EMBL" id="MDV2469951.1"/>
    </source>
</evidence>
<reference evidence="2 4" key="3">
    <citation type="submission" date="2023-06" db="EMBL/GenBank/DDBJ databases">
        <title>Genomic Analysis of Acinetobacter Strains Recovered from South Australian Aquatic Samples provides Insights into the Circulation of Antibiotic Resistance determinants in the Environment.</title>
        <authorList>
            <person name="Tobin L."/>
            <person name="Jarocki V.M."/>
            <person name="Kenyon J."/>
            <person name="Drigo B."/>
            <person name="Donner E."/>
            <person name="Djordjevic S.P."/>
            <person name="Hamidian M."/>
        </authorList>
    </citation>
    <scope>NUCLEOTIDE SEQUENCE [LARGE SCALE GENOMIC DNA]</scope>
    <source>
        <strain evidence="2 4">SAAc652</strain>
    </source>
</reference>